<organism evidence="2 3">
    <name type="scientific">Fusarium duplospermum</name>
    <dbReference type="NCBI Taxonomy" id="1325734"/>
    <lineage>
        <taxon>Eukaryota</taxon>
        <taxon>Fungi</taxon>
        <taxon>Dikarya</taxon>
        <taxon>Ascomycota</taxon>
        <taxon>Pezizomycotina</taxon>
        <taxon>Sordariomycetes</taxon>
        <taxon>Hypocreomycetidae</taxon>
        <taxon>Hypocreales</taxon>
        <taxon>Nectriaceae</taxon>
        <taxon>Fusarium</taxon>
        <taxon>Fusarium solani species complex</taxon>
    </lineage>
</organism>
<gene>
    <name evidence="2" type="ORF">CEP54_006482</name>
</gene>
<name>A0A428Q6Z6_9HYPO</name>
<accession>A0A428Q6Z6</accession>
<evidence type="ECO:0000313" key="3">
    <source>
        <dbReference type="Proteomes" id="UP000288168"/>
    </source>
</evidence>
<dbReference type="AlphaFoldDB" id="A0A428Q6Z6"/>
<evidence type="ECO:0000313" key="2">
    <source>
        <dbReference type="EMBL" id="RSL61020.1"/>
    </source>
</evidence>
<dbReference type="Proteomes" id="UP000288168">
    <property type="component" value="Unassembled WGS sequence"/>
</dbReference>
<feature type="chain" id="PRO_5018976299" evidence="1">
    <location>
        <begin position="18"/>
        <end position="268"/>
    </location>
</feature>
<sequence length="268" mass="29056">MKSSLAMLAITVMTAFAAPQFGPRQNDVPECEDGGDAEHLETYSSPMMLLTVSLISSFLLFASAKDVGGAGNLTVAFFTDGQQESCQAKDISKGIILTTSSIPTELTCFNLTDVFSQSNDTGFQEALEPLEDRSSGVNWLLQNRDDFDSKANYSQIRYELLNKTTEDESGEVSAWSLYVYAFSNCQQIVDGDNVNADDFPWFESTCQTEKGGECQVVPYSIKSFSIVSTNKEGECEAWAKQGSAAKVSGRGLPLVSTLATIAALFLVL</sequence>
<protein>
    <submittedName>
        <fullName evidence="2">Uncharacterized protein</fullName>
    </submittedName>
</protein>
<reference evidence="2 3" key="1">
    <citation type="submission" date="2017-06" db="EMBL/GenBank/DDBJ databases">
        <title>Comparative genomic analysis of Ambrosia Fusariam Clade fungi.</title>
        <authorList>
            <person name="Stajich J.E."/>
            <person name="Carrillo J."/>
            <person name="Kijimoto T."/>
            <person name="Eskalen A."/>
            <person name="O'Donnell K."/>
            <person name="Kasson M."/>
        </authorList>
    </citation>
    <scope>NUCLEOTIDE SEQUENCE [LARGE SCALE GENOMIC DNA]</scope>
    <source>
        <strain evidence="2 3">NRRL62584</strain>
    </source>
</reference>
<proteinExistence type="predicted"/>
<feature type="signal peptide" evidence="1">
    <location>
        <begin position="1"/>
        <end position="17"/>
    </location>
</feature>
<dbReference type="EMBL" id="NKCI01000054">
    <property type="protein sequence ID" value="RSL61020.1"/>
    <property type="molecule type" value="Genomic_DNA"/>
</dbReference>
<evidence type="ECO:0000256" key="1">
    <source>
        <dbReference type="SAM" id="SignalP"/>
    </source>
</evidence>
<keyword evidence="1" id="KW-0732">Signal</keyword>
<keyword evidence="3" id="KW-1185">Reference proteome</keyword>
<comment type="caution">
    <text evidence="2">The sequence shown here is derived from an EMBL/GenBank/DDBJ whole genome shotgun (WGS) entry which is preliminary data.</text>
</comment>
<dbReference type="OrthoDB" id="3878372at2759"/>